<dbReference type="Gene3D" id="3.40.630.30">
    <property type="match status" value="1"/>
</dbReference>
<dbReference type="AlphaFoldDB" id="A0A2T0YGM5"/>
<name>A0A2T0YGM5_9MICC</name>
<dbReference type="SUPFAM" id="SSF55729">
    <property type="entry name" value="Acyl-CoA N-acyltransferases (Nat)"/>
    <property type="match status" value="1"/>
</dbReference>
<dbReference type="EMBL" id="PVTY01000013">
    <property type="protein sequence ID" value="PRZ14031.1"/>
    <property type="molecule type" value="Genomic_DNA"/>
</dbReference>
<dbReference type="GO" id="GO:0016740">
    <property type="term" value="F:transferase activity"/>
    <property type="evidence" value="ECO:0007669"/>
    <property type="project" value="UniProtKB-KW"/>
</dbReference>
<dbReference type="PANTHER" id="PTHR41700:SF1">
    <property type="entry name" value="N-ACETYLTRANSFERASE DOMAIN-CONTAINING PROTEIN"/>
    <property type="match status" value="1"/>
</dbReference>
<evidence type="ECO:0000313" key="2">
    <source>
        <dbReference type="Proteomes" id="UP000238217"/>
    </source>
</evidence>
<accession>A0A2T0YGM5</accession>
<keyword evidence="1" id="KW-0808">Transferase</keyword>
<reference evidence="1 2" key="1">
    <citation type="submission" date="2018-03" db="EMBL/GenBank/DDBJ databases">
        <title>Comparative analysis of microorganisms from saline springs in Andes Mountain Range, Colombia.</title>
        <authorList>
            <person name="Rubin E."/>
        </authorList>
    </citation>
    <scope>NUCLEOTIDE SEQUENCE [LARGE SCALE GENOMIC DNA]</scope>
    <source>
        <strain evidence="1 2">CG 35</strain>
    </source>
</reference>
<comment type="caution">
    <text evidence="1">The sequence shown here is derived from an EMBL/GenBank/DDBJ whole genome shotgun (WGS) entry which is preliminary data.</text>
</comment>
<organism evidence="1 2">
    <name type="scientific">Nesterenkonia sandarakina</name>
    <dbReference type="NCBI Taxonomy" id="272918"/>
    <lineage>
        <taxon>Bacteria</taxon>
        <taxon>Bacillati</taxon>
        <taxon>Actinomycetota</taxon>
        <taxon>Actinomycetes</taxon>
        <taxon>Micrococcales</taxon>
        <taxon>Micrococcaceae</taxon>
        <taxon>Nesterenkonia</taxon>
    </lineage>
</organism>
<keyword evidence="2" id="KW-1185">Reference proteome</keyword>
<dbReference type="InterPro" id="IPR016181">
    <property type="entry name" value="Acyl_CoA_acyltransferase"/>
</dbReference>
<proteinExistence type="predicted"/>
<dbReference type="PANTHER" id="PTHR41700">
    <property type="entry name" value="GCN5-RELATED N-ACETYLTRANSFERASE"/>
    <property type="match status" value="1"/>
</dbReference>
<protein>
    <submittedName>
        <fullName evidence="1">Putative GNAT superfamily acetyltransferase</fullName>
    </submittedName>
</protein>
<dbReference type="RefSeq" id="WP_146131142.1">
    <property type="nucleotide sequence ID" value="NZ_PVTY01000013.1"/>
</dbReference>
<dbReference type="InterPro" id="IPR038764">
    <property type="entry name" value="GNAT_N_AcTrfase_prd"/>
</dbReference>
<evidence type="ECO:0000313" key="1">
    <source>
        <dbReference type="EMBL" id="PRZ14031.1"/>
    </source>
</evidence>
<dbReference type="Proteomes" id="UP000238217">
    <property type="component" value="Unassembled WGS sequence"/>
</dbReference>
<dbReference type="OrthoDB" id="9797990at2"/>
<sequence>MTHQDAVAPASPAMPESISLADGVVVRGLTEVAELEAASRLYREVFSYSGEDQGINPRLLKNLLTYGGTVIGAVDDAGTVRGMAFGWTAVETDEDDPHIYHFSQAAVVAADLQGQGVGRALKNVQAAVAHRQGSSRMRWTYNPMISRNAHFNLDVLGAQGRWFARDALAGPGTDRITVEWRLGEAAARPQDVHNVTGEQFEAQLAAQPLTAPGQIHTGADAIALAVPAQQPTDPTVIELLRTRFSEIFEQGFVAVSCRRVDEDLAIYRFIRPA</sequence>
<gene>
    <name evidence="1" type="ORF">BCL67_11333</name>
</gene>